<feature type="compositionally biased region" description="Basic residues" evidence="19">
    <location>
        <begin position="128"/>
        <end position="138"/>
    </location>
</feature>
<dbReference type="PROSITE" id="PS00847">
    <property type="entry name" value="MCM_1"/>
    <property type="match status" value="1"/>
</dbReference>
<dbReference type="InterPro" id="IPR041562">
    <property type="entry name" value="MCM_lid"/>
</dbReference>
<evidence type="ECO:0000259" key="20">
    <source>
        <dbReference type="PROSITE" id="PS50051"/>
    </source>
</evidence>
<evidence type="ECO:0000256" key="14">
    <source>
        <dbReference type="ARBA" id="ARBA00023242"/>
    </source>
</evidence>
<dbReference type="GO" id="GO:0031261">
    <property type="term" value="C:DNA replication preinitiation complex"/>
    <property type="evidence" value="ECO:0007669"/>
    <property type="project" value="UniProtKB-ARBA"/>
</dbReference>
<dbReference type="PRINTS" id="PR01657">
    <property type="entry name" value="MCMFAMILY"/>
</dbReference>
<evidence type="ECO:0000256" key="11">
    <source>
        <dbReference type="ARBA" id="ARBA00022833"/>
    </source>
</evidence>
<dbReference type="FunFam" id="3.30.1640.10:FF:000003">
    <property type="entry name" value="DNA helicase"/>
    <property type="match status" value="1"/>
</dbReference>
<dbReference type="HOGENOM" id="CLU_000995_0_1_1"/>
<dbReference type="GO" id="GO:0000727">
    <property type="term" value="P:double-strand break repair via break-induced replication"/>
    <property type="evidence" value="ECO:0007669"/>
    <property type="project" value="TreeGrafter"/>
</dbReference>
<dbReference type="GO" id="GO:0043138">
    <property type="term" value="F:3'-5' DNA helicase activity"/>
    <property type="evidence" value="ECO:0007669"/>
    <property type="project" value="TreeGrafter"/>
</dbReference>
<dbReference type="PANTHER" id="PTHR11630:SF44">
    <property type="entry name" value="DNA REPLICATION LICENSING FACTOR MCM2"/>
    <property type="match status" value="1"/>
</dbReference>
<dbReference type="InterPro" id="IPR033762">
    <property type="entry name" value="MCM_OB"/>
</dbReference>
<evidence type="ECO:0000256" key="5">
    <source>
        <dbReference type="ARBA" id="ARBA00022705"/>
    </source>
</evidence>
<dbReference type="PANTHER" id="PTHR11630">
    <property type="entry name" value="DNA REPLICATION LICENSING FACTOR MCM FAMILY MEMBER"/>
    <property type="match status" value="1"/>
</dbReference>
<evidence type="ECO:0000256" key="10">
    <source>
        <dbReference type="ARBA" id="ARBA00022806"/>
    </source>
</evidence>
<dbReference type="Pfam" id="PF14551">
    <property type="entry name" value="MCM_N"/>
    <property type="match status" value="1"/>
</dbReference>
<reference evidence="22" key="2">
    <citation type="submission" date="2015-01" db="EMBL/GenBank/DDBJ databases">
        <title>Evolutionary Origins and Diversification of the Mycorrhizal Mutualists.</title>
        <authorList>
            <consortium name="DOE Joint Genome Institute"/>
            <consortium name="Mycorrhizal Genomics Consortium"/>
            <person name="Kohler A."/>
            <person name="Kuo A."/>
            <person name="Nagy L.G."/>
            <person name="Floudas D."/>
            <person name="Copeland A."/>
            <person name="Barry K.W."/>
            <person name="Cichocki N."/>
            <person name="Veneault-Fourrey C."/>
            <person name="LaButti K."/>
            <person name="Lindquist E.A."/>
            <person name="Lipzen A."/>
            <person name="Lundell T."/>
            <person name="Morin E."/>
            <person name="Murat C."/>
            <person name="Riley R."/>
            <person name="Ohm R."/>
            <person name="Sun H."/>
            <person name="Tunlid A."/>
            <person name="Henrissat B."/>
            <person name="Grigoriev I.V."/>
            <person name="Hibbett D.S."/>
            <person name="Martin F."/>
        </authorList>
    </citation>
    <scope>NUCLEOTIDE SEQUENCE [LARGE SCALE GENOMIC DNA]</scope>
    <source>
        <strain evidence="22">LaAM-08-1</strain>
    </source>
</reference>
<keyword evidence="8" id="KW-0863">Zinc-finger</keyword>
<evidence type="ECO:0000256" key="4">
    <source>
        <dbReference type="ARBA" id="ARBA00018925"/>
    </source>
</evidence>
<proteinExistence type="inferred from homology"/>
<comment type="subcellular location">
    <subcellularLocation>
        <location evidence="1">Nucleus</location>
    </subcellularLocation>
</comment>
<evidence type="ECO:0000256" key="15">
    <source>
        <dbReference type="ARBA" id="ARBA00023306"/>
    </source>
</evidence>
<dbReference type="Gene3D" id="3.40.50.300">
    <property type="entry name" value="P-loop containing nucleotide triphosphate hydrolases"/>
    <property type="match status" value="1"/>
</dbReference>
<accession>A0A0C9Y590</accession>
<dbReference type="PROSITE" id="PS50051">
    <property type="entry name" value="MCM_2"/>
    <property type="match status" value="1"/>
</dbReference>
<dbReference type="Gene3D" id="2.40.50.140">
    <property type="entry name" value="Nucleic acid-binding proteins"/>
    <property type="match status" value="1"/>
</dbReference>
<dbReference type="EC" id="3.6.4.12" evidence="3"/>
<evidence type="ECO:0000256" key="13">
    <source>
        <dbReference type="ARBA" id="ARBA00023125"/>
    </source>
</evidence>
<dbReference type="GO" id="GO:0003697">
    <property type="term" value="F:single-stranded DNA binding"/>
    <property type="evidence" value="ECO:0007669"/>
    <property type="project" value="TreeGrafter"/>
</dbReference>
<dbReference type="FunFam" id="2.20.28.10:FF:000002">
    <property type="entry name" value="DNA helicase"/>
    <property type="match status" value="1"/>
</dbReference>
<dbReference type="GO" id="GO:1902975">
    <property type="term" value="P:mitotic DNA replication initiation"/>
    <property type="evidence" value="ECO:0007669"/>
    <property type="project" value="TreeGrafter"/>
</dbReference>
<sequence>MSSQTPRRSKRPRSASPAPVSSPARPTPQRRDSQSSLPPSSPPAPFSDTDDSLDDRDAVRDVEDQEEDDGEDLFGENIEVDYAPNELLDRYSDAGLDDDEEVAELSAADRRAAELKMARRDKLERAGKRGSRAAHRSRAPAFLGSDDMDDDGDVDDELGLSRFKTRTRRQYDERRDRDDLEGVEDELPLEQLGDIKAKSIVEWIANDRVRRTIAWHFRNFLMTQVDEHGSSVYGQRISNLGETNAESLEVSYQHLIDTKAILAYFLSNSPTAMLEIFDEVALNAILVYYPSYKRIHSEVHVRISDLPTTSSLRDLRRADLNNLVRVTGVVTRRTGVFPQLKYVKFDCKKCGAVLGPFYQDATKEVRISYCANCESKGPFPVNSEQTVYRNFQKMTLQESPGSVPAGRLPRHREVILLWDLIDSAKPGEEVEVTGVYRNNFDASLNAKNGFPVFSTIIEANHINKKEDLFAAFRLTEGDEKEMRNLARDDRIRKRIIKSIAPSIYGHEDIKTAIALSLFGGVSKDINHKHRIRGDINVLLLGDPGTAKSQFLKYVEKTAHRSVFATGQGASAVGLTASVRKDPITREWTLEGGALVLADKGTCLIDEFDKMNDADRTSIHEAMEQQSISISKAGIVTTLQARCAIIAAANPIRGRYNPLIPFSQNVELTEPILSRFDVLCVVKDNVDPVMDELLARFVVGSHLRSHPKFEAETDEMDVGTTLDADIIPQDVLRKYIMYAREKIRPKLFDLDQEKLARLFADLRRESMATGSYPITVRHLESMIRMAEASAKMALREYVRADDIDLAIEVAVGSFVSAQKSSIKKTLQRGFRKYLTQSKDHEELLAFLLGGMVKDKARFYQLQRREQPEKVTVKVSELEERAKGHDIFDIMPFLRSKLFTANGYKLKENIIEKEFVVHRDDQGAL</sequence>
<feature type="compositionally biased region" description="Acidic residues" evidence="19">
    <location>
        <begin position="63"/>
        <end position="74"/>
    </location>
</feature>
<gene>
    <name evidence="21" type="ORF">K443DRAFT_671603</name>
</gene>
<dbReference type="FunFam" id="3.40.50.300:FF:000138">
    <property type="entry name" value="DNA helicase"/>
    <property type="match status" value="1"/>
</dbReference>
<feature type="domain" description="MCM C-terminal AAA(+) ATPase" evidence="20">
    <location>
        <begin position="491"/>
        <end position="697"/>
    </location>
</feature>
<keyword evidence="10" id="KW-0347">Helicase</keyword>
<dbReference type="SUPFAM" id="SSF52540">
    <property type="entry name" value="P-loop containing nucleoside triphosphate hydrolases"/>
    <property type="match status" value="1"/>
</dbReference>
<dbReference type="Pfam" id="PF12619">
    <property type="entry name" value="MCM2_N"/>
    <property type="match status" value="1"/>
</dbReference>
<keyword evidence="6" id="KW-0479">Metal-binding</keyword>
<organism evidence="21 22">
    <name type="scientific">Laccaria amethystina LaAM-08-1</name>
    <dbReference type="NCBI Taxonomy" id="1095629"/>
    <lineage>
        <taxon>Eukaryota</taxon>
        <taxon>Fungi</taxon>
        <taxon>Dikarya</taxon>
        <taxon>Basidiomycota</taxon>
        <taxon>Agaricomycotina</taxon>
        <taxon>Agaricomycetes</taxon>
        <taxon>Agaricomycetidae</taxon>
        <taxon>Agaricales</taxon>
        <taxon>Agaricineae</taxon>
        <taxon>Hydnangiaceae</taxon>
        <taxon>Laccaria</taxon>
    </lineage>
</organism>
<dbReference type="EMBL" id="KN838539">
    <property type="protein sequence ID" value="KIK09104.1"/>
    <property type="molecule type" value="Genomic_DNA"/>
</dbReference>
<evidence type="ECO:0000256" key="18">
    <source>
        <dbReference type="ARBA" id="ARBA00078186"/>
    </source>
</evidence>
<evidence type="ECO:0000256" key="1">
    <source>
        <dbReference type="ARBA" id="ARBA00004123"/>
    </source>
</evidence>
<dbReference type="GO" id="GO:0003682">
    <property type="term" value="F:chromatin binding"/>
    <property type="evidence" value="ECO:0007669"/>
    <property type="project" value="UniProtKB-ARBA"/>
</dbReference>
<dbReference type="GO" id="GO:0017116">
    <property type="term" value="F:single-stranded DNA helicase activity"/>
    <property type="evidence" value="ECO:0007669"/>
    <property type="project" value="TreeGrafter"/>
</dbReference>
<keyword evidence="13" id="KW-0238">DNA-binding</keyword>
<evidence type="ECO:0000256" key="17">
    <source>
        <dbReference type="ARBA" id="ARBA00074927"/>
    </source>
</evidence>
<dbReference type="GO" id="GO:0005656">
    <property type="term" value="C:nuclear pre-replicative complex"/>
    <property type="evidence" value="ECO:0007669"/>
    <property type="project" value="UniProtKB-ARBA"/>
</dbReference>
<evidence type="ECO:0000256" key="9">
    <source>
        <dbReference type="ARBA" id="ARBA00022801"/>
    </source>
</evidence>
<evidence type="ECO:0000256" key="12">
    <source>
        <dbReference type="ARBA" id="ARBA00022840"/>
    </source>
</evidence>
<reference evidence="21 22" key="1">
    <citation type="submission" date="2014-04" db="EMBL/GenBank/DDBJ databases">
        <authorList>
            <consortium name="DOE Joint Genome Institute"/>
            <person name="Kuo A."/>
            <person name="Kohler A."/>
            <person name="Nagy L.G."/>
            <person name="Floudas D."/>
            <person name="Copeland A."/>
            <person name="Barry K.W."/>
            <person name="Cichocki N."/>
            <person name="Veneault-Fourrey C."/>
            <person name="LaButti K."/>
            <person name="Lindquist E.A."/>
            <person name="Lipzen A."/>
            <person name="Lundell T."/>
            <person name="Morin E."/>
            <person name="Murat C."/>
            <person name="Sun H."/>
            <person name="Tunlid A."/>
            <person name="Henrissat B."/>
            <person name="Grigoriev I.V."/>
            <person name="Hibbett D.S."/>
            <person name="Martin F."/>
            <person name="Nordberg H.P."/>
            <person name="Cantor M.N."/>
            <person name="Hua S.X."/>
        </authorList>
    </citation>
    <scope>NUCLEOTIDE SEQUENCE [LARGE SCALE GENOMIC DNA]</scope>
    <source>
        <strain evidence="21 22">LaAM-08-1</strain>
    </source>
</reference>
<evidence type="ECO:0000256" key="16">
    <source>
        <dbReference type="ARBA" id="ARBA00047995"/>
    </source>
</evidence>
<evidence type="ECO:0000256" key="6">
    <source>
        <dbReference type="ARBA" id="ARBA00022723"/>
    </source>
</evidence>
<dbReference type="InterPro" id="IPR027925">
    <property type="entry name" value="MCM_N"/>
</dbReference>
<evidence type="ECO:0000256" key="7">
    <source>
        <dbReference type="ARBA" id="ARBA00022741"/>
    </source>
</evidence>
<comment type="catalytic activity">
    <reaction evidence="16">
        <text>ATP + H2O = ADP + phosphate + H(+)</text>
        <dbReference type="Rhea" id="RHEA:13065"/>
        <dbReference type="ChEBI" id="CHEBI:15377"/>
        <dbReference type="ChEBI" id="CHEBI:15378"/>
        <dbReference type="ChEBI" id="CHEBI:30616"/>
        <dbReference type="ChEBI" id="CHEBI:43474"/>
        <dbReference type="ChEBI" id="CHEBI:456216"/>
        <dbReference type="EC" id="3.6.4.12"/>
    </reaction>
</comment>
<name>A0A0C9Y590_9AGAR</name>
<keyword evidence="11" id="KW-0862">Zinc</keyword>
<dbReference type="InterPro" id="IPR018525">
    <property type="entry name" value="MCM_CS"/>
</dbReference>
<evidence type="ECO:0000313" key="21">
    <source>
        <dbReference type="EMBL" id="KIK09104.1"/>
    </source>
</evidence>
<evidence type="ECO:0000256" key="3">
    <source>
        <dbReference type="ARBA" id="ARBA00012551"/>
    </source>
</evidence>
<keyword evidence="5" id="KW-0235">DNA replication</keyword>
<evidence type="ECO:0000256" key="8">
    <source>
        <dbReference type="ARBA" id="ARBA00022771"/>
    </source>
</evidence>
<dbReference type="InterPro" id="IPR027417">
    <property type="entry name" value="P-loop_NTPase"/>
</dbReference>
<dbReference type="InterPro" id="IPR008045">
    <property type="entry name" value="MCM2"/>
</dbReference>
<dbReference type="STRING" id="1095629.A0A0C9Y590"/>
<dbReference type="GO" id="GO:0006279">
    <property type="term" value="P:premeiotic DNA replication"/>
    <property type="evidence" value="ECO:0007669"/>
    <property type="project" value="UniProtKB-ARBA"/>
</dbReference>
<keyword evidence="9" id="KW-0378">Hydrolase</keyword>
<evidence type="ECO:0000256" key="2">
    <source>
        <dbReference type="ARBA" id="ARBA00008010"/>
    </source>
</evidence>
<dbReference type="SUPFAM" id="SSF50249">
    <property type="entry name" value="Nucleic acid-binding proteins"/>
    <property type="match status" value="1"/>
</dbReference>
<feature type="region of interest" description="Disordered" evidence="19">
    <location>
        <begin position="124"/>
        <end position="151"/>
    </location>
</feature>
<keyword evidence="14" id="KW-0539">Nucleus</keyword>
<dbReference type="InterPro" id="IPR012340">
    <property type="entry name" value="NA-bd_OB-fold"/>
</dbReference>
<keyword evidence="15" id="KW-0131">Cell cycle</keyword>
<dbReference type="InterPro" id="IPR001208">
    <property type="entry name" value="MCM_dom"/>
</dbReference>
<dbReference type="Pfam" id="PF17207">
    <property type="entry name" value="MCM_OB"/>
    <property type="match status" value="1"/>
</dbReference>
<keyword evidence="22" id="KW-1185">Reference proteome</keyword>
<dbReference type="Pfam" id="PF17855">
    <property type="entry name" value="MCM_lid"/>
    <property type="match status" value="1"/>
</dbReference>
<dbReference type="Proteomes" id="UP000054477">
    <property type="component" value="Unassembled WGS sequence"/>
</dbReference>
<dbReference type="Gene3D" id="3.30.1640.10">
    <property type="entry name" value="mini-chromosome maintenance (MCM) complex, chain A, domain 1"/>
    <property type="match status" value="1"/>
</dbReference>
<dbReference type="InterPro" id="IPR031327">
    <property type="entry name" value="MCM"/>
</dbReference>
<comment type="similarity">
    <text evidence="2">Belongs to the MCM family.</text>
</comment>
<dbReference type="GO" id="GO:0016887">
    <property type="term" value="F:ATP hydrolysis activity"/>
    <property type="evidence" value="ECO:0007669"/>
    <property type="project" value="RHEA"/>
</dbReference>
<evidence type="ECO:0000256" key="19">
    <source>
        <dbReference type="SAM" id="MobiDB-lite"/>
    </source>
</evidence>
<dbReference type="OrthoDB" id="844at2759"/>
<feature type="region of interest" description="Disordered" evidence="19">
    <location>
        <begin position="1"/>
        <end position="96"/>
    </location>
</feature>
<dbReference type="AlphaFoldDB" id="A0A0C9Y590"/>
<dbReference type="GO" id="GO:0043596">
    <property type="term" value="C:nuclear replication fork"/>
    <property type="evidence" value="ECO:0007669"/>
    <property type="project" value="UniProtKB-ARBA"/>
</dbReference>
<dbReference type="GO" id="GO:0005524">
    <property type="term" value="F:ATP binding"/>
    <property type="evidence" value="ECO:0007669"/>
    <property type="project" value="UniProtKB-KW"/>
</dbReference>
<dbReference type="CDD" id="cd17753">
    <property type="entry name" value="MCM2"/>
    <property type="match status" value="1"/>
</dbReference>
<evidence type="ECO:0000313" key="22">
    <source>
        <dbReference type="Proteomes" id="UP000054477"/>
    </source>
</evidence>
<keyword evidence="7" id="KW-0547">Nucleotide-binding</keyword>
<feature type="compositionally biased region" description="Low complexity" evidence="19">
    <location>
        <begin position="14"/>
        <end position="24"/>
    </location>
</feature>
<protein>
    <recommendedName>
        <fullName evidence="4">DNA replication licensing factor MCM2</fullName>
        <ecNumber evidence="3">3.6.4.12</ecNumber>
    </recommendedName>
    <alternativeName>
        <fullName evidence="17">DNA replication licensing factor mcm2</fullName>
    </alternativeName>
    <alternativeName>
        <fullName evidence="18">Minichromosome maintenance protein 2</fullName>
    </alternativeName>
</protein>
<dbReference type="Gene3D" id="2.20.28.10">
    <property type="match status" value="1"/>
</dbReference>
<dbReference type="PRINTS" id="PR01658">
    <property type="entry name" value="MCMPROTEIN2"/>
</dbReference>
<dbReference type="GO" id="GO:0042555">
    <property type="term" value="C:MCM complex"/>
    <property type="evidence" value="ECO:0007669"/>
    <property type="project" value="InterPro"/>
</dbReference>
<keyword evidence="12" id="KW-0067">ATP-binding</keyword>
<dbReference type="InterPro" id="IPR059098">
    <property type="entry name" value="WHD_MCM2"/>
</dbReference>
<dbReference type="GO" id="GO:0008270">
    <property type="term" value="F:zinc ion binding"/>
    <property type="evidence" value="ECO:0007669"/>
    <property type="project" value="UniProtKB-KW"/>
</dbReference>
<dbReference type="SMART" id="SM00350">
    <property type="entry name" value="MCM"/>
    <property type="match status" value="1"/>
</dbReference>
<dbReference type="Pfam" id="PF00493">
    <property type="entry name" value="MCM"/>
    <property type="match status" value="1"/>
</dbReference>
<dbReference type="Pfam" id="PF23669">
    <property type="entry name" value="WHD_MCM2"/>
    <property type="match status" value="1"/>
</dbReference>